<reference evidence="3" key="1">
    <citation type="journal article" date="2019" name="Int. J. Syst. Evol. Microbiol.">
        <title>The Global Catalogue of Microorganisms (GCM) 10K type strain sequencing project: providing services to taxonomists for standard genome sequencing and annotation.</title>
        <authorList>
            <consortium name="The Broad Institute Genomics Platform"/>
            <consortium name="The Broad Institute Genome Sequencing Center for Infectious Disease"/>
            <person name="Wu L."/>
            <person name="Ma J."/>
        </authorList>
    </citation>
    <scope>NUCLEOTIDE SEQUENCE [LARGE SCALE GENOMIC DNA]</scope>
    <source>
        <strain evidence="3">DFY28</strain>
    </source>
</reference>
<evidence type="ECO:0000313" key="3">
    <source>
        <dbReference type="Proteomes" id="UP001597237"/>
    </source>
</evidence>
<dbReference type="EMBL" id="JBHUEY010000012">
    <property type="protein sequence ID" value="MFD1785604.1"/>
    <property type="molecule type" value="Genomic_DNA"/>
</dbReference>
<organism evidence="2 3">
    <name type="scientific">Phenylobacterium terrae</name>
    <dbReference type="NCBI Taxonomy" id="2665495"/>
    <lineage>
        <taxon>Bacteria</taxon>
        <taxon>Pseudomonadati</taxon>
        <taxon>Pseudomonadota</taxon>
        <taxon>Alphaproteobacteria</taxon>
        <taxon>Caulobacterales</taxon>
        <taxon>Caulobacteraceae</taxon>
        <taxon>Phenylobacterium</taxon>
    </lineage>
</organism>
<sequence>MLRKSLYGCALSPNFAFIVASGVFTGTGQGITGGRSIYFNTYFWELPSSRLLVLTLAGHIAMAAAAVLASFVSRAVGKKWATASFMLTGLAASAKPISRRLLELRPPNGSPIRIAVLFCERVVTPMCDGAALILIYSIPPK</sequence>
<keyword evidence="1" id="KW-1133">Transmembrane helix</keyword>
<evidence type="ECO:0000256" key="1">
    <source>
        <dbReference type="SAM" id="Phobius"/>
    </source>
</evidence>
<evidence type="ECO:0000313" key="2">
    <source>
        <dbReference type="EMBL" id="MFD1785604.1"/>
    </source>
</evidence>
<dbReference type="Pfam" id="PF13347">
    <property type="entry name" value="MFS_2"/>
    <property type="match status" value="1"/>
</dbReference>
<feature type="transmembrane region" description="Helical" evidence="1">
    <location>
        <begin position="7"/>
        <end position="31"/>
    </location>
</feature>
<dbReference type="Proteomes" id="UP001597237">
    <property type="component" value="Unassembled WGS sequence"/>
</dbReference>
<gene>
    <name evidence="2" type="ORF">ACFSC0_19570</name>
</gene>
<keyword evidence="1" id="KW-0472">Membrane</keyword>
<keyword evidence="3" id="KW-1185">Reference proteome</keyword>
<comment type="caution">
    <text evidence="2">The sequence shown here is derived from an EMBL/GenBank/DDBJ whole genome shotgun (WGS) entry which is preliminary data.</text>
</comment>
<proteinExistence type="predicted"/>
<name>A0ABW4N7W8_9CAUL</name>
<feature type="transmembrane region" description="Helical" evidence="1">
    <location>
        <begin position="51"/>
        <end position="72"/>
    </location>
</feature>
<dbReference type="RefSeq" id="WP_377281643.1">
    <property type="nucleotide sequence ID" value="NZ_JBHRSI010000004.1"/>
</dbReference>
<keyword evidence="1" id="KW-0812">Transmembrane</keyword>
<accession>A0ABW4N7W8</accession>
<protein>
    <submittedName>
        <fullName evidence="2">MFS transporter</fullName>
    </submittedName>
</protein>